<gene>
    <name evidence="2" type="ORF">OG863_36915</name>
</gene>
<evidence type="ECO:0000313" key="2">
    <source>
        <dbReference type="EMBL" id="WSB73095.1"/>
    </source>
</evidence>
<proteinExistence type="predicted"/>
<feature type="region of interest" description="Disordered" evidence="1">
    <location>
        <begin position="117"/>
        <end position="146"/>
    </location>
</feature>
<name>A0ABZ1FRM3_9ACTN</name>
<accession>A0ABZ1FRM3</accession>
<dbReference type="Proteomes" id="UP001344251">
    <property type="component" value="Chromosome"/>
</dbReference>
<reference evidence="2 3" key="1">
    <citation type="submission" date="2022-10" db="EMBL/GenBank/DDBJ databases">
        <title>The complete genomes of actinobacterial strains from the NBC collection.</title>
        <authorList>
            <person name="Joergensen T.S."/>
            <person name="Alvarez Arevalo M."/>
            <person name="Sterndorff E.B."/>
            <person name="Faurdal D."/>
            <person name="Vuksanovic O."/>
            <person name="Mourched A.-S."/>
            <person name="Charusanti P."/>
            <person name="Shaw S."/>
            <person name="Blin K."/>
            <person name="Weber T."/>
        </authorList>
    </citation>
    <scope>NUCLEOTIDE SEQUENCE [LARGE SCALE GENOMIC DNA]</scope>
    <source>
        <strain evidence="2 3">NBC 01774</strain>
    </source>
</reference>
<feature type="compositionally biased region" description="Basic and acidic residues" evidence="1">
    <location>
        <begin position="128"/>
        <end position="146"/>
    </location>
</feature>
<dbReference type="EMBL" id="CP109106">
    <property type="protein sequence ID" value="WSB73095.1"/>
    <property type="molecule type" value="Genomic_DNA"/>
</dbReference>
<dbReference type="RefSeq" id="WP_326622675.1">
    <property type="nucleotide sequence ID" value="NZ_CP109106.1"/>
</dbReference>
<protein>
    <submittedName>
        <fullName evidence="2">Uncharacterized protein</fullName>
    </submittedName>
</protein>
<keyword evidence="3" id="KW-1185">Reference proteome</keyword>
<evidence type="ECO:0000256" key="1">
    <source>
        <dbReference type="SAM" id="MobiDB-lite"/>
    </source>
</evidence>
<sequence length="146" mass="15978">MHDSDQSAATGPDPVLCDLCGVAAPPASQLFSLVPDSSVIHPYDPEQDGLRRLVACGPDHLGELRQQYRQRPYVKEELWAGKIARALGSQPDLDEEELAEVTGLNFLQIERTLTWESERFLSDQTPPGEHERPGDAPGTTDDKGAS</sequence>
<evidence type="ECO:0000313" key="3">
    <source>
        <dbReference type="Proteomes" id="UP001344251"/>
    </source>
</evidence>
<organism evidence="2 3">
    <name type="scientific">Streptomyces decoyicus</name>
    <dbReference type="NCBI Taxonomy" id="249567"/>
    <lineage>
        <taxon>Bacteria</taxon>
        <taxon>Bacillati</taxon>
        <taxon>Actinomycetota</taxon>
        <taxon>Actinomycetes</taxon>
        <taxon>Kitasatosporales</taxon>
        <taxon>Streptomycetaceae</taxon>
        <taxon>Streptomyces</taxon>
    </lineage>
</organism>